<evidence type="ECO:0000256" key="7">
    <source>
        <dbReference type="ARBA" id="ARBA00023136"/>
    </source>
</evidence>
<dbReference type="Gene3D" id="3.90.550.10">
    <property type="entry name" value="Spore Coat Polysaccharide Biosynthesis Protein SpsA, Chain A"/>
    <property type="match status" value="1"/>
</dbReference>
<gene>
    <name evidence="10" type="ORF">H3H32_03145</name>
</gene>
<name>A0A7G5GYM6_9BACT</name>
<evidence type="ECO:0000256" key="5">
    <source>
        <dbReference type="ARBA" id="ARBA00022985"/>
    </source>
</evidence>
<dbReference type="PANTHER" id="PTHR48090:SF3">
    <property type="entry name" value="UNDECAPRENYL-PHOSPHATE 4-DEOXY-4-FORMAMIDO-L-ARABINOSE TRANSFERASE"/>
    <property type="match status" value="1"/>
</dbReference>
<dbReference type="Proteomes" id="UP000515369">
    <property type="component" value="Chromosome"/>
</dbReference>
<dbReference type="KEGG" id="sfol:H3H32_03145"/>
<keyword evidence="1" id="KW-1003">Cell membrane</keyword>
<sequence>MRKAPYLSVIVCVFNEEGNSARLIEQIQHALGALEYELIYVNDGSTDQTLNELRAVDNKRLRILDLQKNYGQSLALLAGIEAARGAFIVTLDGDLQNDPADIHHLLNLAEQGDYDLVAGIRTHRQDNFLFRKLPSRLAGFFISRVMGMRWVDYGCSLKVFRADLAKRLRLYGELHRFIPVLAYLEGARMTQMPVLHHPRQLGQSKYGLNRTLKVMSDLLLMVFLKKYLQKPMHLFGSWGLLSLAIGTGLDGYWLIERLSGFGAVNNSVLLIGIGCILAGFQFIGLGFVAELQMRTYYESQQKKPYAVRKVYEQEVSPSRIEIGDF</sequence>
<feature type="transmembrane region" description="Helical" evidence="8">
    <location>
        <begin position="267"/>
        <end position="289"/>
    </location>
</feature>
<evidence type="ECO:0000256" key="6">
    <source>
        <dbReference type="ARBA" id="ARBA00022989"/>
    </source>
</evidence>
<dbReference type="InterPro" id="IPR029044">
    <property type="entry name" value="Nucleotide-diphossugar_trans"/>
</dbReference>
<keyword evidence="7 8" id="KW-0472">Membrane</keyword>
<feature type="domain" description="Glycosyltransferase 2-like" evidence="9">
    <location>
        <begin position="8"/>
        <end position="165"/>
    </location>
</feature>
<evidence type="ECO:0000313" key="10">
    <source>
        <dbReference type="EMBL" id="QMW03968.1"/>
    </source>
</evidence>
<dbReference type="EMBL" id="CP059732">
    <property type="protein sequence ID" value="QMW03968.1"/>
    <property type="molecule type" value="Genomic_DNA"/>
</dbReference>
<dbReference type="PANTHER" id="PTHR48090">
    <property type="entry name" value="UNDECAPRENYL-PHOSPHATE 4-DEOXY-4-FORMAMIDO-L-ARABINOSE TRANSFERASE-RELATED"/>
    <property type="match status" value="1"/>
</dbReference>
<dbReference type="RefSeq" id="WP_182461224.1">
    <property type="nucleotide sequence ID" value="NZ_CP059732.1"/>
</dbReference>
<dbReference type="SUPFAM" id="SSF53448">
    <property type="entry name" value="Nucleotide-diphospho-sugar transferases"/>
    <property type="match status" value="1"/>
</dbReference>
<dbReference type="InterPro" id="IPR001173">
    <property type="entry name" value="Glyco_trans_2-like"/>
</dbReference>
<reference evidence="10 11" key="1">
    <citation type="submission" date="2020-07" db="EMBL/GenBank/DDBJ databases">
        <title>Spirosoma foliorum sp. nov., isolated from the leaves on the Nejang mountain Korea, Republic of.</title>
        <authorList>
            <person name="Ho H."/>
            <person name="Lee Y.-J."/>
            <person name="Nurcahyanto D.-A."/>
            <person name="Kim S.-G."/>
        </authorList>
    </citation>
    <scope>NUCLEOTIDE SEQUENCE [LARGE SCALE GENOMIC DNA]</scope>
    <source>
        <strain evidence="10 11">PL0136</strain>
    </source>
</reference>
<accession>A0A7G5GYM6</accession>
<evidence type="ECO:0000256" key="8">
    <source>
        <dbReference type="SAM" id="Phobius"/>
    </source>
</evidence>
<protein>
    <submittedName>
        <fullName evidence="10">Glycosyltransferase family 2 protein</fullName>
    </submittedName>
</protein>
<keyword evidence="3 10" id="KW-0808">Transferase</keyword>
<keyword evidence="4 8" id="KW-0812">Transmembrane</keyword>
<keyword evidence="6 8" id="KW-1133">Transmembrane helix</keyword>
<dbReference type="InterPro" id="IPR050256">
    <property type="entry name" value="Glycosyltransferase_2"/>
</dbReference>
<dbReference type="GO" id="GO:0005886">
    <property type="term" value="C:plasma membrane"/>
    <property type="evidence" value="ECO:0007669"/>
    <property type="project" value="TreeGrafter"/>
</dbReference>
<dbReference type="Pfam" id="PF00535">
    <property type="entry name" value="Glycos_transf_2"/>
    <property type="match status" value="1"/>
</dbReference>
<dbReference type="GO" id="GO:0009103">
    <property type="term" value="P:lipopolysaccharide biosynthetic process"/>
    <property type="evidence" value="ECO:0007669"/>
    <property type="project" value="UniProtKB-KW"/>
</dbReference>
<evidence type="ECO:0000256" key="1">
    <source>
        <dbReference type="ARBA" id="ARBA00022475"/>
    </source>
</evidence>
<evidence type="ECO:0000256" key="3">
    <source>
        <dbReference type="ARBA" id="ARBA00022679"/>
    </source>
</evidence>
<evidence type="ECO:0000256" key="4">
    <source>
        <dbReference type="ARBA" id="ARBA00022692"/>
    </source>
</evidence>
<keyword evidence="5" id="KW-0448">Lipopolysaccharide biosynthesis</keyword>
<evidence type="ECO:0000256" key="2">
    <source>
        <dbReference type="ARBA" id="ARBA00022676"/>
    </source>
</evidence>
<dbReference type="GO" id="GO:0016757">
    <property type="term" value="F:glycosyltransferase activity"/>
    <property type="evidence" value="ECO:0007669"/>
    <property type="project" value="UniProtKB-KW"/>
</dbReference>
<feature type="transmembrane region" description="Helical" evidence="8">
    <location>
        <begin position="234"/>
        <end position="255"/>
    </location>
</feature>
<evidence type="ECO:0000259" key="9">
    <source>
        <dbReference type="Pfam" id="PF00535"/>
    </source>
</evidence>
<organism evidence="10 11">
    <name type="scientific">Spirosoma foliorum</name>
    <dbReference type="NCBI Taxonomy" id="2710596"/>
    <lineage>
        <taxon>Bacteria</taxon>
        <taxon>Pseudomonadati</taxon>
        <taxon>Bacteroidota</taxon>
        <taxon>Cytophagia</taxon>
        <taxon>Cytophagales</taxon>
        <taxon>Cytophagaceae</taxon>
        <taxon>Spirosoma</taxon>
    </lineage>
</organism>
<keyword evidence="11" id="KW-1185">Reference proteome</keyword>
<evidence type="ECO:0000313" key="11">
    <source>
        <dbReference type="Proteomes" id="UP000515369"/>
    </source>
</evidence>
<dbReference type="CDD" id="cd04187">
    <property type="entry name" value="DPM1_like_bac"/>
    <property type="match status" value="1"/>
</dbReference>
<keyword evidence="2" id="KW-0328">Glycosyltransferase</keyword>
<proteinExistence type="predicted"/>
<dbReference type="AlphaFoldDB" id="A0A7G5GYM6"/>